<accession>A0AAW1HFD3</accession>
<dbReference type="Proteomes" id="UP001458880">
    <property type="component" value="Unassembled WGS sequence"/>
</dbReference>
<sequence length="192" mass="22208">MPHIPLICWSIMLDYAETDTVFLSGNYQNMHLLTDSLNSKCQTFGLENRTTKDWSKTFSAWRKATKKKYLENRKLSPHEDRLIQLYIRDGIIVESSSETDMKNISTTAEDGEPEQKKPKFSADTTSVNNAQEQNLKEFLELQKEVIRLNKNCDLIPLTEKLGELHDLIEDDDSSPLEKCLSIIKHFVEIKRS</sequence>
<reference evidence="2 3" key="1">
    <citation type="journal article" date="2024" name="BMC Genomics">
        <title>De novo assembly and annotation of Popillia japonica's genome with initial clues to its potential as an invasive pest.</title>
        <authorList>
            <person name="Cucini C."/>
            <person name="Boschi S."/>
            <person name="Funari R."/>
            <person name="Cardaioli E."/>
            <person name="Iannotti N."/>
            <person name="Marturano G."/>
            <person name="Paoli F."/>
            <person name="Bruttini M."/>
            <person name="Carapelli A."/>
            <person name="Frati F."/>
            <person name="Nardi F."/>
        </authorList>
    </citation>
    <scope>NUCLEOTIDE SEQUENCE [LARGE SCALE GENOMIC DNA]</scope>
    <source>
        <strain evidence="2">DMR45628</strain>
    </source>
</reference>
<dbReference type="AlphaFoldDB" id="A0AAW1HFD3"/>
<proteinExistence type="predicted"/>
<evidence type="ECO:0000313" key="3">
    <source>
        <dbReference type="Proteomes" id="UP001458880"/>
    </source>
</evidence>
<evidence type="ECO:0000313" key="2">
    <source>
        <dbReference type="EMBL" id="KAK9675002.1"/>
    </source>
</evidence>
<evidence type="ECO:0008006" key="4">
    <source>
        <dbReference type="Google" id="ProtNLM"/>
    </source>
</evidence>
<feature type="region of interest" description="Disordered" evidence="1">
    <location>
        <begin position="104"/>
        <end position="125"/>
    </location>
</feature>
<comment type="caution">
    <text evidence="2">The sequence shown here is derived from an EMBL/GenBank/DDBJ whole genome shotgun (WGS) entry which is preliminary data.</text>
</comment>
<gene>
    <name evidence="2" type="ORF">QE152_g40720</name>
</gene>
<organism evidence="2 3">
    <name type="scientific">Popillia japonica</name>
    <name type="common">Japanese beetle</name>
    <dbReference type="NCBI Taxonomy" id="7064"/>
    <lineage>
        <taxon>Eukaryota</taxon>
        <taxon>Metazoa</taxon>
        <taxon>Ecdysozoa</taxon>
        <taxon>Arthropoda</taxon>
        <taxon>Hexapoda</taxon>
        <taxon>Insecta</taxon>
        <taxon>Pterygota</taxon>
        <taxon>Neoptera</taxon>
        <taxon>Endopterygota</taxon>
        <taxon>Coleoptera</taxon>
        <taxon>Polyphaga</taxon>
        <taxon>Scarabaeiformia</taxon>
        <taxon>Scarabaeidae</taxon>
        <taxon>Rutelinae</taxon>
        <taxon>Popillia</taxon>
    </lineage>
</organism>
<evidence type="ECO:0000256" key="1">
    <source>
        <dbReference type="SAM" id="MobiDB-lite"/>
    </source>
</evidence>
<keyword evidence="3" id="KW-1185">Reference proteome</keyword>
<dbReference type="EMBL" id="JASPKY010001342">
    <property type="protein sequence ID" value="KAK9675002.1"/>
    <property type="molecule type" value="Genomic_DNA"/>
</dbReference>
<protein>
    <recommendedName>
        <fullName evidence="4">Regulatory protein zeste</fullName>
    </recommendedName>
</protein>
<name>A0AAW1HFD3_POPJA</name>